<evidence type="ECO:0000313" key="4">
    <source>
        <dbReference type="EMBL" id="KCZ91064.1"/>
    </source>
</evidence>
<dbReference type="GO" id="GO:0005509">
    <property type="term" value="F:calcium ion binding"/>
    <property type="evidence" value="ECO:0007669"/>
    <property type="project" value="InterPro"/>
</dbReference>
<dbReference type="PROSITE" id="PS50222">
    <property type="entry name" value="EF_HAND_2"/>
    <property type="match status" value="1"/>
</dbReference>
<dbReference type="PATRIC" id="fig|1280952.3.peg.197"/>
<comment type="caution">
    <text evidence="4">The sequence shown here is derived from an EMBL/GenBank/DDBJ whole genome shotgun (WGS) entry which is preliminary data.</text>
</comment>
<dbReference type="InterPro" id="IPR002048">
    <property type="entry name" value="EF_hand_dom"/>
</dbReference>
<feature type="domain" description="EF-hand" evidence="3">
    <location>
        <begin position="52"/>
        <end position="87"/>
    </location>
</feature>
<evidence type="ECO:0000256" key="2">
    <source>
        <dbReference type="SAM" id="SignalP"/>
    </source>
</evidence>
<dbReference type="STRING" id="1280952.HJA_00960"/>
<reference evidence="4 5" key="1">
    <citation type="journal article" date="2014" name="Antonie Van Leeuwenhoek">
        <title>Hyphomonas beringensis sp. nov. and Hyphomonas chukchiensis sp. nov., isolated from surface seawater of the Bering Sea and Chukchi Sea.</title>
        <authorList>
            <person name="Li C."/>
            <person name="Lai Q."/>
            <person name="Li G."/>
            <person name="Dong C."/>
            <person name="Wang J."/>
            <person name="Liao Y."/>
            <person name="Shao Z."/>
        </authorList>
    </citation>
    <scope>NUCLEOTIDE SEQUENCE [LARGE SCALE GENOMIC DNA]</scope>
    <source>
        <strain evidence="4 5">VP2</strain>
    </source>
</reference>
<name>A0A059FKB3_9PROT</name>
<protein>
    <recommendedName>
        <fullName evidence="3">EF-hand domain-containing protein</fullName>
    </recommendedName>
</protein>
<proteinExistence type="predicted"/>
<dbReference type="OrthoDB" id="7619737at2"/>
<keyword evidence="5" id="KW-1185">Reference proteome</keyword>
<dbReference type="InterPro" id="IPR011992">
    <property type="entry name" value="EF-hand-dom_pair"/>
</dbReference>
<feature type="chain" id="PRO_5001572503" description="EF-hand domain-containing protein" evidence="2">
    <location>
        <begin position="21"/>
        <end position="106"/>
    </location>
</feature>
<accession>A0A059FKB3</accession>
<dbReference type="SUPFAM" id="SSF47473">
    <property type="entry name" value="EF-hand"/>
    <property type="match status" value="1"/>
</dbReference>
<evidence type="ECO:0000313" key="5">
    <source>
        <dbReference type="Proteomes" id="UP000024816"/>
    </source>
</evidence>
<dbReference type="RefSeq" id="WP_035577110.1">
    <property type="nucleotide sequence ID" value="NZ_ARYJ01000001.1"/>
</dbReference>
<dbReference type="eggNOG" id="ENOG5032IF7">
    <property type="taxonomic scope" value="Bacteria"/>
</dbReference>
<evidence type="ECO:0000256" key="1">
    <source>
        <dbReference type="SAM" id="MobiDB-lite"/>
    </source>
</evidence>
<sequence length="106" mass="11453">MQRTPFLVVAAFATALMGHAGEMPDFSGLDTDSDGRLSEAEFVSWKTSSGRTTEAEAVAKFTKFDTDQDGFVLEAEYNAAIDAWRAGPTRLTPENETGQEPDGKTS</sequence>
<dbReference type="EMBL" id="ARYJ01000001">
    <property type="protein sequence ID" value="KCZ91064.1"/>
    <property type="molecule type" value="Genomic_DNA"/>
</dbReference>
<gene>
    <name evidence="4" type="ORF">HJA_00960</name>
</gene>
<feature type="region of interest" description="Disordered" evidence="1">
    <location>
        <begin position="86"/>
        <end position="106"/>
    </location>
</feature>
<evidence type="ECO:0000259" key="3">
    <source>
        <dbReference type="PROSITE" id="PS50222"/>
    </source>
</evidence>
<feature type="signal peptide" evidence="2">
    <location>
        <begin position="1"/>
        <end position="20"/>
    </location>
</feature>
<organism evidence="4 5">
    <name type="scientific">Hyphomonas jannaschiana VP2</name>
    <dbReference type="NCBI Taxonomy" id="1280952"/>
    <lineage>
        <taxon>Bacteria</taxon>
        <taxon>Pseudomonadati</taxon>
        <taxon>Pseudomonadota</taxon>
        <taxon>Alphaproteobacteria</taxon>
        <taxon>Hyphomonadales</taxon>
        <taxon>Hyphomonadaceae</taxon>
        <taxon>Hyphomonas</taxon>
    </lineage>
</organism>
<keyword evidence="2" id="KW-0732">Signal</keyword>
<dbReference type="AlphaFoldDB" id="A0A059FKB3"/>
<dbReference type="Proteomes" id="UP000024816">
    <property type="component" value="Unassembled WGS sequence"/>
</dbReference>
<dbReference type="Gene3D" id="1.10.238.10">
    <property type="entry name" value="EF-hand"/>
    <property type="match status" value="1"/>
</dbReference>